<proteinExistence type="predicted"/>
<evidence type="ECO:0000313" key="1">
    <source>
        <dbReference type="EMBL" id="AGQ19722.1"/>
    </source>
</evidence>
<protein>
    <submittedName>
        <fullName evidence="1">MedDCM-OCT-S40-C37-cds40</fullName>
    </submittedName>
</protein>
<organism evidence="1">
    <name type="scientific">Candidatus Actinomarina minuta</name>
    <dbReference type="NCBI Taxonomy" id="1389454"/>
    <lineage>
        <taxon>Bacteria</taxon>
        <taxon>Bacillati</taxon>
        <taxon>Actinomycetota</taxon>
        <taxon>Actinomycetes</taxon>
        <taxon>Candidatus Actinomarinidae</taxon>
        <taxon>Candidatus Actinomarinales</taxon>
        <taxon>Candidatus Actinomarineae</taxon>
        <taxon>Candidatus Actinomarinaceae</taxon>
        <taxon>Candidatus Actinomarina</taxon>
    </lineage>
</organism>
<dbReference type="AlphaFoldDB" id="S5DXK5"/>
<name>S5DXK5_9ACTN</name>
<sequence length="192" mass="22066">MRTLKQNKILPTPGSVLNEWEYWSMMLNKIDIENNYDSEFELNLQLCEEYLDKDNVPSFDNLNKPSNLDGVLNSKSINIEIENVEPGTLEILFVNRLYGDSSTQINSPSISMLGAERFIEMNNDTFIKHNLSSYTVNLVQGDSTLQVKIKINNHLPNELIIAPLNRRGFRDIDTTKPYELIEVKNLEELSVN</sequence>
<dbReference type="EMBL" id="KC811140">
    <property type="protein sequence ID" value="AGQ19722.1"/>
    <property type="molecule type" value="Genomic_DNA"/>
</dbReference>
<accession>S5DXK5</accession>
<reference evidence="1" key="1">
    <citation type="journal article" date="2013" name="Sci. Rep.">
        <title>Metagenomics uncovers a new group of low GC and ultra-small marine Actinobacteria.</title>
        <authorList>
            <person name="Ghai R."/>
            <person name="Mizuno C.M."/>
            <person name="Picazo A."/>
            <person name="Camacho A."/>
            <person name="Rodriguez-Valera F."/>
        </authorList>
    </citation>
    <scope>NUCLEOTIDE SEQUENCE</scope>
</reference>